<organism evidence="1">
    <name type="scientific">Myoviridae sp. ctA4D8</name>
    <dbReference type="NCBI Taxonomy" id="2823535"/>
    <lineage>
        <taxon>Viruses</taxon>
        <taxon>Duplodnaviria</taxon>
        <taxon>Heunggongvirae</taxon>
        <taxon>Uroviricota</taxon>
        <taxon>Caudoviricetes</taxon>
    </lineage>
</organism>
<reference evidence="1" key="1">
    <citation type="journal article" date="2021" name="Proc. Natl. Acad. Sci. U.S.A.">
        <title>A Catalog of Tens of Thousands of Viruses from Human Metagenomes Reveals Hidden Associations with Chronic Diseases.</title>
        <authorList>
            <person name="Tisza M.J."/>
            <person name="Buck C.B."/>
        </authorList>
    </citation>
    <scope>NUCLEOTIDE SEQUENCE</scope>
    <source>
        <strain evidence="1">CtA4D8</strain>
    </source>
</reference>
<protein>
    <submittedName>
        <fullName evidence="1">Baseplate wedge protein</fullName>
    </submittedName>
</protein>
<accession>A0A8S5L6K9</accession>
<sequence length="200" mass="23085">MIDSATNTGFRLYFSENFVYEEIEKKYKPIIDSQSPMFRRLVEYLNMTICANRFIPGFTIPESNVQYSRTGIKTTHTTGLNPTELLNANSLDIEFKLKNSCINYFIMTEIILLYMDVNRRKDKSIFLPPIILDIIGDDGNLIAKYTYTNIYPKSIGDLNFDGGQVNLNGDTFKCEFGFNDYTMELYMGDRVDMTHPGLTY</sequence>
<dbReference type="EMBL" id="BK014643">
    <property type="protein sequence ID" value="DAD65424.1"/>
    <property type="molecule type" value="Genomic_DNA"/>
</dbReference>
<proteinExistence type="predicted"/>
<evidence type="ECO:0000313" key="1">
    <source>
        <dbReference type="EMBL" id="DAD65424.1"/>
    </source>
</evidence>
<name>A0A8S5L6K9_9CAUD</name>